<keyword evidence="4" id="KW-0808">Transferase</keyword>
<gene>
    <name evidence="10" type="ORF">A3D77_04660</name>
</gene>
<dbReference type="STRING" id="1798382.A3D77_04660"/>
<evidence type="ECO:0000259" key="9">
    <source>
        <dbReference type="Pfam" id="PF13231"/>
    </source>
</evidence>
<protein>
    <recommendedName>
        <fullName evidence="9">Glycosyltransferase RgtA/B/C/D-like domain-containing protein</fullName>
    </recommendedName>
</protein>
<proteinExistence type="predicted"/>
<evidence type="ECO:0000313" key="10">
    <source>
        <dbReference type="EMBL" id="OGG12601.1"/>
    </source>
</evidence>
<dbReference type="Proteomes" id="UP000176923">
    <property type="component" value="Unassembled WGS sequence"/>
</dbReference>
<dbReference type="PANTHER" id="PTHR33908">
    <property type="entry name" value="MANNOSYLTRANSFERASE YKCB-RELATED"/>
    <property type="match status" value="1"/>
</dbReference>
<dbReference type="InterPro" id="IPR050297">
    <property type="entry name" value="LipidA_mod_glycosyltrf_83"/>
</dbReference>
<evidence type="ECO:0000256" key="8">
    <source>
        <dbReference type="SAM" id="Phobius"/>
    </source>
</evidence>
<sequence length="460" mass="53375">MKPKITFLLFCILILAAFLRFYKLSEYMQFGGDEGWGYLVARDAIVSHTLLVFGPPTSLGWFHLGPLPYYILTFSLLVGRFNPLSFAFTTAALDSICVFLMYEIGRKLINTKTGLTASLFYASSPFMVFHSRIPLYVNLVPFFSSLFYLFWFFIIRENKNKEKAERYFLFACFVFGILIQFHITPILLLPVFTITLINKVSLKTAGKGIICFFIPLIPYLYSEWITGFDMTKRIILWFPYRILSSVGLFTNKNIITPERLYVARSIYTNSLANSVFPAISFFAILIIIFSVYFLYTRFKRKYSLSVIGSIFLATLGIFIHGQPAEHYFLYVIPLIILCVSIFLSRIKLGYMVLFILILSNTLYYFAFGLRSGIPLTEKRKVVEKIIEESEGSSYKIVPSGDIINLPHYYDAYKYLGFYLGKEATDKGEISFKVYERIMPDFMLEFSKKIYRFDHMTLVKY</sequence>
<keyword evidence="7 8" id="KW-0472">Membrane</keyword>
<feature type="transmembrane region" description="Helical" evidence="8">
    <location>
        <begin position="350"/>
        <end position="369"/>
    </location>
</feature>
<dbReference type="InterPro" id="IPR038731">
    <property type="entry name" value="RgtA/B/C-like"/>
</dbReference>
<dbReference type="GO" id="GO:0016763">
    <property type="term" value="F:pentosyltransferase activity"/>
    <property type="evidence" value="ECO:0007669"/>
    <property type="project" value="TreeGrafter"/>
</dbReference>
<reference evidence="10 11" key="1">
    <citation type="journal article" date="2016" name="Nat. Commun.">
        <title>Thousands of microbial genomes shed light on interconnected biogeochemical processes in an aquifer system.</title>
        <authorList>
            <person name="Anantharaman K."/>
            <person name="Brown C.T."/>
            <person name="Hug L.A."/>
            <person name="Sharon I."/>
            <person name="Castelle C.J."/>
            <person name="Probst A.J."/>
            <person name="Thomas B.C."/>
            <person name="Singh A."/>
            <person name="Wilkins M.J."/>
            <person name="Karaoz U."/>
            <person name="Brodie E.L."/>
            <person name="Williams K.H."/>
            <person name="Hubbard S.S."/>
            <person name="Banfield J.F."/>
        </authorList>
    </citation>
    <scope>NUCLEOTIDE SEQUENCE [LARGE SCALE GENOMIC DNA]</scope>
</reference>
<keyword evidence="5 8" id="KW-0812">Transmembrane</keyword>
<feature type="transmembrane region" description="Helical" evidence="8">
    <location>
        <begin position="84"/>
        <end position="102"/>
    </location>
</feature>
<evidence type="ECO:0000256" key="3">
    <source>
        <dbReference type="ARBA" id="ARBA00022676"/>
    </source>
</evidence>
<feature type="transmembrane region" description="Helical" evidence="8">
    <location>
        <begin position="302"/>
        <end position="321"/>
    </location>
</feature>
<accession>A0A1F5ZJM9</accession>
<feature type="transmembrane region" description="Helical" evidence="8">
    <location>
        <begin position="234"/>
        <end position="255"/>
    </location>
</feature>
<evidence type="ECO:0000256" key="5">
    <source>
        <dbReference type="ARBA" id="ARBA00022692"/>
    </source>
</evidence>
<feature type="transmembrane region" description="Helical" evidence="8">
    <location>
        <begin position="167"/>
        <end position="192"/>
    </location>
</feature>
<feature type="transmembrane region" description="Helical" evidence="8">
    <location>
        <begin position="204"/>
        <end position="222"/>
    </location>
</feature>
<feature type="transmembrane region" description="Helical" evidence="8">
    <location>
        <begin position="327"/>
        <end position="343"/>
    </location>
</feature>
<evidence type="ECO:0000256" key="1">
    <source>
        <dbReference type="ARBA" id="ARBA00004651"/>
    </source>
</evidence>
<feature type="transmembrane region" description="Helical" evidence="8">
    <location>
        <begin position="135"/>
        <end position="155"/>
    </location>
</feature>
<dbReference type="GO" id="GO:0005886">
    <property type="term" value="C:plasma membrane"/>
    <property type="evidence" value="ECO:0007669"/>
    <property type="project" value="UniProtKB-SubCell"/>
</dbReference>
<keyword evidence="6 8" id="KW-1133">Transmembrane helix</keyword>
<feature type="transmembrane region" description="Helical" evidence="8">
    <location>
        <begin position="60"/>
        <end position="78"/>
    </location>
</feature>
<keyword evidence="3" id="KW-0328">Glycosyltransferase</keyword>
<organism evidence="10 11">
    <name type="scientific">Candidatus Gottesmanbacteria bacterium RIFCSPHIGHO2_02_FULL_39_11</name>
    <dbReference type="NCBI Taxonomy" id="1798382"/>
    <lineage>
        <taxon>Bacteria</taxon>
        <taxon>Candidatus Gottesmaniibacteriota</taxon>
    </lineage>
</organism>
<dbReference type="PANTHER" id="PTHR33908:SF11">
    <property type="entry name" value="MEMBRANE PROTEIN"/>
    <property type="match status" value="1"/>
</dbReference>
<feature type="domain" description="Glycosyltransferase RgtA/B/C/D-like" evidence="9">
    <location>
        <begin position="65"/>
        <end position="209"/>
    </location>
</feature>
<evidence type="ECO:0000256" key="7">
    <source>
        <dbReference type="ARBA" id="ARBA00023136"/>
    </source>
</evidence>
<dbReference type="GO" id="GO:0009103">
    <property type="term" value="P:lipopolysaccharide biosynthetic process"/>
    <property type="evidence" value="ECO:0007669"/>
    <property type="project" value="UniProtKB-ARBA"/>
</dbReference>
<comment type="subcellular location">
    <subcellularLocation>
        <location evidence="1">Cell membrane</location>
        <topology evidence="1">Multi-pass membrane protein</topology>
    </subcellularLocation>
</comment>
<evidence type="ECO:0000256" key="6">
    <source>
        <dbReference type="ARBA" id="ARBA00022989"/>
    </source>
</evidence>
<comment type="caution">
    <text evidence="10">The sequence shown here is derived from an EMBL/GenBank/DDBJ whole genome shotgun (WGS) entry which is preliminary data.</text>
</comment>
<keyword evidence="2" id="KW-1003">Cell membrane</keyword>
<evidence type="ECO:0000256" key="4">
    <source>
        <dbReference type="ARBA" id="ARBA00022679"/>
    </source>
</evidence>
<dbReference type="Pfam" id="PF13231">
    <property type="entry name" value="PMT_2"/>
    <property type="match status" value="1"/>
</dbReference>
<name>A0A1F5ZJM9_9BACT</name>
<dbReference type="EMBL" id="MFJL01000044">
    <property type="protein sequence ID" value="OGG12601.1"/>
    <property type="molecule type" value="Genomic_DNA"/>
</dbReference>
<feature type="transmembrane region" description="Helical" evidence="8">
    <location>
        <begin position="275"/>
        <end position="295"/>
    </location>
</feature>
<evidence type="ECO:0000256" key="2">
    <source>
        <dbReference type="ARBA" id="ARBA00022475"/>
    </source>
</evidence>
<dbReference type="AlphaFoldDB" id="A0A1F5ZJM9"/>
<evidence type="ECO:0000313" key="11">
    <source>
        <dbReference type="Proteomes" id="UP000176923"/>
    </source>
</evidence>